<feature type="compositionally biased region" description="Polar residues" evidence="2">
    <location>
        <begin position="481"/>
        <end position="490"/>
    </location>
</feature>
<feature type="region of interest" description="Disordered" evidence="2">
    <location>
        <begin position="477"/>
        <end position="515"/>
    </location>
</feature>
<name>Q8EL62_OCEIH</name>
<organism evidence="4 5">
    <name type="scientific">Oceanobacillus iheyensis (strain DSM 14371 / CIP 107618 / JCM 11309 / KCTC 3954 / HTE831)</name>
    <dbReference type="NCBI Taxonomy" id="221109"/>
    <lineage>
        <taxon>Bacteria</taxon>
        <taxon>Bacillati</taxon>
        <taxon>Bacillota</taxon>
        <taxon>Bacilli</taxon>
        <taxon>Bacillales</taxon>
        <taxon>Bacillaceae</taxon>
        <taxon>Oceanobacillus</taxon>
    </lineage>
</organism>
<dbReference type="InterPro" id="IPR051768">
    <property type="entry name" value="Bact_secretion_toxin"/>
</dbReference>
<dbReference type="OrthoDB" id="7182479at2"/>
<dbReference type="Proteomes" id="UP000000822">
    <property type="component" value="Chromosome"/>
</dbReference>
<dbReference type="EMBL" id="BA000028">
    <property type="protein sequence ID" value="BAC15325.1"/>
    <property type="molecule type" value="Genomic_DNA"/>
</dbReference>
<dbReference type="InterPro" id="IPR006829">
    <property type="entry name" value="LXG_dom"/>
</dbReference>
<gene>
    <name evidence="4" type="ordered locus">OB3369</name>
</gene>
<reference evidence="4 5" key="2">
    <citation type="journal article" date="2002" name="Nucleic Acids Res.">
        <title>Genome sequence of Oceanobacillus iheyensis isolated from the Iheya Ridge and its unexpected adaptive capabilities to extreme environments.</title>
        <authorList>
            <person name="Takami H."/>
            <person name="Takaki Y."/>
            <person name="Uchiyama I."/>
        </authorList>
    </citation>
    <scope>NUCLEOTIDE SEQUENCE [LARGE SCALE GENOMIC DNA]</scope>
    <source>
        <strain evidence="5">DSM 14371 / CIP 107618 / JCM 11309 / KCTC 3954 / HTE831</strain>
    </source>
</reference>
<evidence type="ECO:0000256" key="1">
    <source>
        <dbReference type="ARBA" id="ARBA00034117"/>
    </source>
</evidence>
<evidence type="ECO:0000313" key="5">
    <source>
        <dbReference type="Proteomes" id="UP000000822"/>
    </source>
</evidence>
<evidence type="ECO:0000256" key="2">
    <source>
        <dbReference type="SAM" id="MobiDB-lite"/>
    </source>
</evidence>
<protein>
    <recommendedName>
        <fullName evidence="3">LXG domain-containing protein</fullName>
    </recommendedName>
</protein>
<accession>Q8EL62</accession>
<dbReference type="HOGENOM" id="CLU_378917_0_0_9"/>
<dbReference type="Pfam" id="PF04740">
    <property type="entry name" value="LXG"/>
    <property type="match status" value="1"/>
</dbReference>
<dbReference type="PANTHER" id="PTHR34976:SF2">
    <property type="entry name" value="TYPE VII SECRETION SYSTEM PROTEIN ESSD"/>
    <property type="match status" value="1"/>
</dbReference>
<dbReference type="PROSITE" id="PS51756">
    <property type="entry name" value="LXG"/>
    <property type="match status" value="1"/>
</dbReference>
<reference evidence="4 5" key="1">
    <citation type="journal article" date="2001" name="FEMS Microbiol. Lett.">
        <title>Oceanobacillus iheyensis gen. nov., sp. nov., a deep-sea extremely halotolerant and alkaliphilic species isolated from a depth of 1050 m on the Iheya Ridge.</title>
        <authorList>
            <person name="Lu J."/>
            <person name="Nogi Y."/>
            <person name="Takami H."/>
        </authorList>
    </citation>
    <scope>NUCLEOTIDE SEQUENCE [LARGE SCALE GENOMIC DNA]</scope>
    <source>
        <strain evidence="5">DSM 14371 / CIP 107618 / JCM 11309 / KCTC 3954 / HTE831</strain>
    </source>
</reference>
<dbReference type="AlphaFoldDB" id="Q8EL62"/>
<keyword evidence="5" id="KW-1185">Reference proteome</keyword>
<dbReference type="STRING" id="221109.gene:10735621"/>
<feature type="domain" description="LXG" evidence="3">
    <location>
        <begin position="1"/>
        <end position="235"/>
    </location>
</feature>
<dbReference type="RefSeq" id="WP_011067767.1">
    <property type="nucleotide sequence ID" value="NC_004193.1"/>
</dbReference>
<proteinExistence type="inferred from homology"/>
<dbReference type="eggNOG" id="COG5444">
    <property type="taxonomic scope" value="Bacteria"/>
</dbReference>
<comment type="similarity">
    <text evidence="1">In the N-terminal section; belongs to the LXG family.</text>
</comment>
<dbReference type="PANTHER" id="PTHR34976">
    <property type="entry name" value="RIBONUCLEASE YQCG-RELATED"/>
    <property type="match status" value="1"/>
</dbReference>
<evidence type="ECO:0000313" key="4">
    <source>
        <dbReference type="EMBL" id="BAC15325.1"/>
    </source>
</evidence>
<feature type="compositionally biased region" description="Polar residues" evidence="2">
    <location>
        <begin position="501"/>
        <end position="513"/>
    </location>
</feature>
<sequence length="731" mass="81632">MKTVEASTIHEGIEQTTKLLSELANQVAEVHGKITGILNTESDFSGQAASSIRAFYKDIHAPLAVYLEGIVRDYHDILRQIQQLLYELDSSEHAYIDEDFLKSEMERQLKKAKEQTAQLTDETNDILRSVRDIIHLSDVSDDQFIHSVEKTESKVNKTIEKLHQFDQEATHKLTTTENDVDLLENYLSDIQSLTKDRQLIMTSYQANSITQLDVHQQMIAGLVQKTIPKDFVLDIFRSITNSSYLAMGNTAASIVRAQLNDTMSMTMNYRMRALATIVDTTSPVMLGDEFKSLDAKVVSSQSVRDYKGEYYGNYLTLQDGRVVRSFMDHDGVMKYHFVGDIPEERLKPVEEDKSLLSRFGSSFMRTVDSTYELGKDTVQGLGNHFEELNDNKMNSFYDFANYLTVGALDGGKNTYNSMVGYSENMLNSPADFANWVTMGGVDLAEGAFNPDDPNSKEHIAHVISMGMFMFIRKPSPKADISTPNSKSTGAQAAPKQDKDSPSTNATVSSTNTYVPGKLPTLTNIREWFRVRMPEVGLVQDATGAYHLAKTDTPRGGRSSGSSNEAEISMKKKGSGDGDSIDGVNVIDGKIGGKIPAEDFKQIRDASLHNVDTNSMTLGKYTPTIEKGVENWGKAGSDSYIGKAGKDSMYFDLGSEWGTIQKKYALTDDEMFNYFNIPALDDAVMSGKQIRFSHNPGLKIYEESYLAQEWKYLQSKYGFDELIKEGDVWIAN</sequence>
<evidence type="ECO:0000259" key="3">
    <source>
        <dbReference type="PROSITE" id="PS51756"/>
    </source>
</evidence>
<dbReference type="KEGG" id="oih:OB3369"/>
<feature type="region of interest" description="Disordered" evidence="2">
    <location>
        <begin position="548"/>
        <end position="580"/>
    </location>
</feature>